<dbReference type="OrthoDB" id="546861at2759"/>
<evidence type="ECO:0000259" key="8">
    <source>
        <dbReference type="PROSITE" id="PS50192"/>
    </source>
</evidence>
<dbReference type="EMBL" id="ATMH01002503">
    <property type="protein sequence ID" value="EPY33071.1"/>
    <property type="molecule type" value="Genomic_DNA"/>
</dbReference>
<evidence type="ECO:0000313" key="10">
    <source>
        <dbReference type="EMBL" id="EPY31101.1"/>
    </source>
</evidence>
<evidence type="ECO:0000256" key="1">
    <source>
        <dbReference type="ARBA" id="ARBA00004167"/>
    </source>
</evidence>
<dbReference type="GO" id="GO:0012505">
    <property type="term" value="C:endomembrane system"/>
    <property type="evidence" value="ECO:0007669"/>
    <property type="project" value="UniProtKB-ARBA"/>
</dbReference>
<feature type="region of interest" description="Disordered" evidence="6">
    <location>
        <begin position="99"/>
        <end position="132"/>
    </location>
</feature>
<evidence type="ECO:0000256" key="3">
    <source>
        <dbReference type="ARBA" id="ARBA00022692"/>
    </source>
</evidence>
<dbReference type="PANTHER" id="PTHR12791">
    <property type="entry name" value="GOLGI SNARE BET1-RELATED"/>
    <property type="match status" value="1"/>
</dbReference>
<feature type="compositionally biased region" description="Low complexity" evidence="6">
    <location>
        <begin position="119"/>
        <end position="128"/>
    </location>
</feature>
<evidence type="ECO:0000256" key="7">
    <source>
        <dbReference type="SAM" id="Phobius"/>
    </source>
</evidence>
<name>S9UG18_9TRYP</name>
<reference evidence="9" key="2">
    <citation type="submission" date="2013-03" db="EMBL/GenBank/DDBJ databases">
        <authorList>
            <person name="Motta M.C.M."/>
            <person name="Martins A.C.A."/>
            <person name="Preta C.M.C.C."/>
            <person name="Silva R."/>
            <person name="de Souza S.S."/>
            <person name="Klein C.C."/>
            <person name="de Almeida L.G.P."/>
            <person name="Cunha O.L."/>
            <person name="Colabardini A.C."/>
            <person name="Lima B.A."/>
            <person name="Machado C.R."/>
            <person name="Soares C.M.A."/>
            <person name="de Menezes C.B.A."/>
            <person name="Bartolomeu D.C."/>
            <person name="Grisard E.C."/>
            <person name="Fantinatti-Garboggini F."/>
            <person name="Rodrigues-Luiz G.F."/>
            <person name="Wagner G."/>
            <person name="Goldman G.H."/>
            <person name="Fietto J.L.R."/>
            <person name="Ciapina L.P."/>
            <person name="Brocchi M."/>
            <person name="Elias M.C."/>
            <person name="Goldman M.H.S."/>
            <person name="Sagot M.-F."/>
            <person name="Pereira M."/>
            <person name="Stoco P.H."/>
            <person name="Teixeira S.M.R."/>
            <person name="de Mendonca-Neto R.P."/>
            <person name="Maciel T.E.F."/>
            <person name="Mendes T.A.O."/>
            <person name="Urmenyi T.P."/>
            <person name="Teixeira M.M.G."/>
            <person name="de Camargo E.F.P."/>
            <person name="de Sousa W."/>
            <person name="Schenkman S."/>
            <person name="de Vasconcelos A.T.R."/>
        </authorList>
    </citation>
    <scope>NUCLEOTIDE SEQUENCE</scope>
</reference>
<sequence length="237" mass="27114">MQPPTAPLRGQREDPYPQMERQVQTMLSDLTLQLQRFRDTANPTLIAENELLESIGGCTEAVEDMRFALDTAMDHPESFSITTEELQARAERIRAWERDMQRAQQTAEKVRAAQRRRAQAQNDANNADPSQRENDEFLKQEFANQKTIQQTDDQTLDRLSSGIHRLHETAVNINEEMTTQEHIINDIDRGMSRVQSRLDGAMKKVGMLIDKTSDTGKMICIGVLFIILILCIVFVVR</sequence>
<dbReference type="Proteomes" id="UP000015354">
    <property type="component" value="Unassembled WGS sequence"/>
</dbReference>
<keyword evidence="2" id="KW-0813">Transport</keyword>
<evidence type="ECO:0000313" key="11">
    <source>
        <dbReference type="EMBL" id="EPY33071.1"/>
    </source>
</evidence>
<evidence type="ECO:0000256" key="5">
    <source>
        <dbReference type="ARBA" id="ARBA00023136"/>
    </source>
</evidence>
<dbReference type="Pfam" id="PF05739">
    <property type="entry name" value="SNARE"/>
    <property type="match status" value="1"/>
</dbReference>
<keyword evidence="4 7" id="KW-1133">Transmembrane helix</keyword>
<dbReference type="SUPFAM" id="SSF47661">
    <property type="entry name" value="t-snare proteins"/>
    <property type="match status" value="1"/>
</dbReference>
<evidence type="ECO:0000313" key="9">
    <source>
        <dbReference type="EMBL" id="EPY27873.1"/>
    </source>
</evidence>
<dbReference type="Gene3D" id="1.20.5.110">
    <property type="match status" value="1"/>
</dbReference>
<keyword evidence="12" id="KW-1185">Reference proteome</keyword>
<feature type="transmembrane region" description="Helical" evidence="7">
    <location>
        <begin position="218"/>
        <end position="236"/>
    </location>
</feature>
<feature type="domain" description="T-SNARE coiled-coil homology" evidence="8">
    <location>
        <begin position="146"/>
        <end position="208"/>
    </location>
</feature>
<proteinExistence type="predicted"/>
<evidence type="ECO:0000256" key="6">
    <source>
        <dbReference type="SAM" id="MobiDB-lite"/>
    </source>
</evidence>
<dbReference type="GO" id="GO:0016192">
    <property type="term" value="P:vesicle-mediated transport"/>
    <property type="evidence" value="ECO:0007669"/>
    <property type="project" value="InterPro"/>
</dbReference>
<reference evidence="9 12" key="1">
    <citation type="journal article" date="2013" name="PLoS ONE">
        <title>Predicting the Proteins of Angomonas deanei, Strigomonas culicis and Their Respective Endosymbionts Reveals New Aspects of the Trypanosomatidae Family.</title>
        <authorList>
            <person name="Motta M.C."/>
            <person name="Martins A.C."/>
            <person name="de Souza S.S."/>
            <person name="Catta-Preta C.M."/>
            <person name="Silva R."/>
            <person name="Klein C.C."/>
            <person name="de Almeida L.G."/>
            <person name="de Lima Cunha O."/>
            <person name="Ciapina L.P."/>
            <person name="Brocchi M."/>
            <person name="Colabardini A.C."/>
            <person name="de Araujo Lima B."/>
            <person name="Machado C.R."/>
            <person name="de Almeida Soares C.M."/>
            <person name="Probst C.M."/>
            <person name="de Menezes C.B."/>
            <person name="Thompson C.E."/>
            <person name="Bartholomeu D.C."/>
            <person name="Gradia D.F."/>
            <person name="Pavoni D.P."/>
            <person name="Grisard E.C."/>
            <person name="Fantinatti-Garboggini F."/>
            <person name="Marchini F.K."/>
            <person name="Rodrigues-Luiz G.F."/>
            <person name="Wagner G."/>
            <person name="Goldman G.H."/>
            <person name="Fietto J.L."/>
            <person name="Elias M.C."/>
            <person name="Goldman M.H."/>
            <person name="Sagot M.F."/>
            <person name="Pereira M."/>
            <person name="Stoco P.H."/>
            <person name="de Mendonca-Neto R.P."/>
            <person name="Teixeira S.M."/>
            <person name="Maciel T.E."/>
            <person name="de Oliveira Mendes T.A."/>
            <person name="Urmenyi T.P."/>
            <person name="de Souza W."/>
            <person name="Schenkman S."/>
            <person name="de Vasconcelos A.T."/>
        </authorList>
    </citation>
    <scope>NUCLEOTIDE SEQUENCE [LARGE SCALE GENOMIC DNA]</scope>
</reference>
<dbReference type="EMBL" id="ATMH01005465">
    <property type="protein sequence ID" value="EPY27873.1"/>
    <property type="molecule type" value="Genomic_DNA"/>
</dbReference>
<evidence type="ECO:0000256" key="2">
    <source>
        <dbReference type="ARBA" id="ARBA00022448"/>
    </source>
</evidence>
<dbReference type="InterPro" id="IPR010989">
    <property type="entry name" value="SNARE"/>
</dbReference>
<keyword evidence="5 7" id="KW-0472">Membrane</keyword>
<comment type="subcellular location">
    <subcellularLocation>
        <location evidence="1">Membrane</location>
        <topology evidence="1">Single-pass membrane protein</topology>
    </subcellularLocation>
</comment>
<evidence type="ECO:0000256" key="4">
    <source>
        <dbReference type="ARBA" id="ARBA00022989"/>
    </source>
</evidence>
<dbReference type="GO" id="GO:0005737">
    <property type="term" value="C:cytoplasm"/>
    <property type="evidence" value="ECO:0007669"/>
    <property type="project" value="UniProtKB-ARBA"/>
</dbReference>
<dbReference type="InterPro" id="IPR000727">
    <property type="entry name" value="T_SNARE_dom"/>
</dbReference>
<dbReference type="AlphaFoldDB" id="S9UG18"/>
<dbReference type="EMBL" id="ATMH01003622">
    <property type="protein sequence ID" value="EPY31101.1"/>
    <property type="molecule type" value="Genomic_DNA"/>
</dbReference>
<accession>S9UG18</accession>
<dbReference type="Gene3D" id="1.20.58.90">
    <property type="match status" value="1"/>
</dbReference>
<protein>
    <submittedName>
        <fullName evidence="9">Syntaxin 6</fullName>
    </submittedName>
</protein>
<organism evidence="9 12">
    <name type="scientific">Strigomonas culicis</name>
    <dbReference type="NCBI Taxonomy" id="28005"/>
    <lineage>
        <taxon>Eukaryota</taxon>
        <taxon>Discoba</taxon>
        <taxon>Euglenozoa</taxon>
        <taxon>Kinetoplastea</taxon>
        <taxon>Metakinetoplastina</taxon>
        <taxon>Trypanosomatida</taxon>
        <taxon>Trypanosomatidae</taxon>
        <taxon>Strigomonadinae</taxon>
        <taxon>Strigomonas</taxon>
    </lineage>
</organism>
<dbReference type="SUPFAM" id="SSF58038">
    <property type="entry name" value="SNARE fusion complex"/>
    <property type="match status" value="1"/>
</dbReference>
<comment type="caution">
    <text evidence="9">The sequence shown here is derived from an EMBL/GenBank/DDBJ whole genome shotgun (WGS) entry which is preliminary data.</text>
</comment>
<dbReference type="GO" id="GO:0016020">
    <property type="term" value="C:membrane"/>
    <property type="evidence" value="ECO:0007669"/>
    <property type="project" value="UniProtKB-SubCell"/>
</dbReference>
<evidence type="ECO:0000313" key="12">
    <source>
        <dbReference type="Proteomes" id="UP000015354"/>
    </source>
</evidence>
<keyword evidence="3 7" id="KW-0812">Transmembrane</keyword>
<dbReference type="PROSITE" id="PS50192">
    <property type="entry name" value="T_SNARE"/>
    <property type="match status" value="1"/>
</dbReference>
<gene>
    <name evidence="11" type="ORF">STCU_02503</name>
    <name evidence="10" type="ORF">STCU_03622</name>
    <name evidence="9" type="ORF">STCU_05465</name>
</gene>
<dbReference type="CDD" id="cd15841">
    <property type="entry name" value="SNARE_Qc"/>
    <property type="match status" value="1"/>
</dbReference>